<dbReference type="EMBL" id="AP012057">
    <property type="protein sequence ID" value="BAN01018.1"/>
    <property type="molecule type" value="Genomic_DNA"/>
</dbReference>
<evidence type="ECO:0000313" key="2">
    <source>
        <dbReference type="EMBL" id="BAN01018.1"/>
    </source>
</evidence>
<dbReference type="RefSeq" id="WP_015440266.1">
    <property type="nucleotide sequence ID" value="NC_020520.1"/>
</dbReference>
<sequence>MAVTDAENPTPRLAGWREWVSFPVWGFGPIKAKLDTGARTSAIHAVDLESFDRDGEQWMRFTVHPWQKNDGDEMRVEARVIDEREVTSSSGTTSLRPVVETTIDLDGRSHVVELTLTRRDDMGFRMLLGREALRGRYVVDPGRSYLTGRADRATRRKNRERA</sequence>
<dbReference type="AlphaFoldDB" id="A0A6C7E8U6"/>
<proteinExistence type="predicted"/>
<dbReference type="PANTHER" id="PTHR38037">
    <property type="entry name" value="ZN_PROTEASE DOMAIN-CONTAINING PROTEIN"/>
    <property type="match status" value="1"/>
</dbReference>
<accession>A0A6C7E8U6</accession>
<dbReference type="InterPro" id="IPR021109">
    <property type="entry name" value="Peptidase_aspartic_dom_sf"/>
</dbReference>
<gene>
    <name evidence="2" type="ORF">YM304_07040</name>
</gene>
<feature type="domain" description="Retropepsin-like aspartic endopeptidase" evidence="1">
    <location>
        <begin position="14"/>
        <end position="148"/>
    </location>
</feature>
<protein>
    <recommendedName>
        <fullName evidence="1">Retropepsin-like aspartic endopeptidase domain-containing protein</fullName>
    </recommendedName>
</protein>
<dbReference type="Gene3D" id="2.40.70.10">
    <property type="entry name" value="Acid Proteases"/>
    <property type="match status" value="1"/>
</dbReference>
<dbReference type="Pfam" id="PF05618">
    <property type="entry name" value="Zn_protease"/>
    <property type="match status" value="1"/>
</dbReference>
<dbReference type="SUPFAM" id="SSF50630">
    <property type="entry name" value="Acid proteases"/>
    <property type="match status" value="1"/>
</dbReference>
<name>A0A6C7E8U6_ILUCY</name>
<dbReference type="InterPro" id="IPR008503">
    <property type="entry name" value="Asp_endopeptidase"/>
</dbReference>
<evidence type="ECO:0000259" key="1">
    <source>
        <dbReference type="Pfam" id="PF05618"/>
    </source>
</evidence>
<evidence type="ECO:0000313" key="3">
    <source>
        <dbReference type="Proteomes" id="UP000011863"/>
    </source>
</evidence>
<reference evidence="2 3" key="1">
    <citation type="journal article" date="2013" name="Int. J. Syst. Evol. Microbiol.">
        <title>Ilumatobacter nonamiense sp. nov. and Ilumatobacter coccineum sp. nov., isolated from seashore sand.</title>
        <authorList>
            <person name="Matsumoto A."/>
            <person name="Kasai H."/>
            <person name="Matsuo Y."/>
            <person name="Shizuri Y."/>
            <person name="Ichikawa N."/>
            <person name="Fujita N."/>
            <person name="Omura S."/>
            <person name="Takahashi Y."/>
        </authorList>
    </citation>
    <scope>NUCLEOTIDE SEQUENCE [LARGE SCALE GENOMIC DNA]</scope>
    <source>
        <strain evidence="3">NBRC 103263 / KCTC 29153 / YM16-304</strain>
    </source>
</reference>
<dbReference type="KEGG" id="aym:YM304_07040"/>
<dbReference type="PANTHER" id="PTHR38037:SF1">
    <property type="entry name" value="ATP-DEPENDENT ZINC PROTEASE DOMAIN-CONTAINING PROTEIN-RELATED"/>
    <property type="match status" value="1"/>
</dbReference>
<organism evidence="2 3">
    <name type="scientific">Ilumatobacter coccineus (strain NBRC 103263 / KCTC 29153 / YM16-304)</name>
    <dbReference type="NCBI Taxonomy" id="1313172"/>
    <lineage>
        <taxon>Bacteria</taxon>
        <taxon>Bacillati</taxon>
        <taxon>Actinomycetota</taxon>
        <taxon>Acidimicrobiia</taxon>
        <taxon>Acidimicrobiales</taxon>
        <taxon>Ilumatobacteraceae</taxon>
        <taxon>Ilumatobacter</taxon>
    </lineage>
</organism>
<dbReference type="Proteomes" id="UP000011863">
    <property type="component" value="Chromosome"/>
</dbReference>
<keyword evidence="3" id="KW-1185">Reference proteome</keyword>